<protein>
    <submittedName>
        <fullName evidence="2">Membrane protein</fullName>
    </submittedName>
</protein>
<evidence type="ECO:0000313" key="3">
    <source>
        <dbReference type="Proteomes" id="UP001204798"/>
    </source>
</evidence>
<dbReference type="RefSeq" id="WP_259101404.1">
    <property type="nucleotide sequence ID" value="NZ_CP130454.1"/>
</dbReference>
<dbReference type="Proteomes" id="UP001204798">
    <property type="component" value="Unassembled WGS sequence"/>
</dbReference>
<accession>A0ABT2ESK0</accession>
<comment type="caution">
    <text evidence="2">The sequence shown here is derived from an EMBL/GenBank/DDBJ whole genome shotgun (WGS) entry which is preliminary data.</text>
</comment>
<feature type="transmembrane region" description="Helical" evidence="1">
    <location>
        <begin position="63"/>
        <end position="81"/>
    </location>
</feature>
<proteinExistence type="predicted"/>
<feature type="transmembrane region" description="Helical" evidence="1">
    <location>
        <begin position="32"/>
        <end position="51"/>
    </location>
</feature>
<sequence>MERRRVLFWLFGIALWALLRGLLPLLPVPLPLFPLVWFLAVVVGVALVVWLAFEAGRVFEAKWAVILGLIAAGARVGLAFLPLPKNLAAQVAVGAIADSLVSAAALLLGSSISGLIRHANLLPPVAVVLTVVDIWTVWLGGFVARVQQKAQEGVVIAQRVIEAATVKMPTVATTQYAHVGIPVIGIGDLFFAAFLFALLWKFGLNARSAFVLSVVFVIFGLMLAQLPFVPFGVPGLPFIALAILLPNLKSFRYTPEEKKALLIGAVFLVGLLALFSLMVRQL</sequence>
<name>A0ABT2ESK0_9BACT</name>
<keyword evidence="1" id="KW-1133">Transmembrane helix</keyword>
<feature type="transmembrane region" description="Helical" evidence="1">
    <location>
        <begin position="121"/>
        <end position="144"/>
    </location>
</feature>
<keyword evidence="1" id="KW-0812">Transmembrane</keyword>
<evidence type="ECO:0000256" key="1">
    <source>
        <dbReference type="SAM" id="Phobius"/>
    </source>
</evidence>
<feature type="transmembrane region" description="Helical" evidence="1">
    <location>
        <begin position="260"/>
        <end position="279"/>
    </location>
</feature>
<dbReference type="EMBL" id="JANUCP010000008">
    <property type="protein sequence ID" value="MCS3920939.1"/>
    <property type="molecule type" value="Genomic_DNA"/>
</dbReference>
<keyword evidence="1" id="KW-0472">Membrane</keyword>
<feature type="transmembrane region" description="Helical" evidence="1">
    <location>
        <begin position="206"/>
        <end position="225"/>
    </location>
</feature>
<feature type="transmembrane region" description="Helical" evidence="1">
    <location>
        <begin position="7"/>
        <end position="26"/>
    </location>
</feature>
<evidence type="ECO:0000313" key="2">
    <source>
        <dbReference type="EMBL" id="MCS3920939.1"/>
    </source>
</evidence>
<keyword evidence="3" id="KW-1185">Reference proteome</keyword>
<feature type="transmembrane region" description="Helical" evidence="1">
    <location>
        <begin position="87"/>
        <end position="109"/>
    </location>
</feature>
<gene>
    <name evidence="2" type="ORF">M2350_003380</name>
</gene>
<organism evidence="2 3">
    <name type="scientific">Candidatus Fervidibacter sacchari</name>
    <dbReference type="NCBI Taxonomy" id="1448929"/>
    <lineage>
        <taxon>Bacteria</taxon>
        <taxon>Candidatus Fervidibacterota</taxon>
        <taxon>Candidatus Fervidibacter</taxon>
    </lineage>
</organism>
<reference evidence="2 3" key="1">
    <citation type="submission" date="2022-08" db="EMBL/GenBank/DDBJ databases">
        <title>Bacterial and archaeal communities from various locations to study Microbial Dark Matter (Phase II).</title>
        <authorList>
            <person name="Stepanauskas R."/>
        </authorList>
    </citation>
    <scope>NUCLEOTIDE SEQUENCE [LARGE SCALE GENOMIC DNA]</scope>
    <source>
        <strain evidence="2 3">PD1</strain>
    </source>
</reference>
<feature type="transmembrane region" description="Helical" evidence="1">
    <location>
        <begin position="176"/>
        <end position="199"/>
    </location>
</feature>